<evidence type="ECO:0000313" key="3">
    <source>
        <dbReference type="Proteomes" id="UP000204463"/>
    </source>
</evidence>
<sequence length="65" mass="7042">MSIFDALILAGIIVSGTIAVLCGIALIVAFLSVLKPIGWIALAVILLVTILLWIGIYQYDKHYLN</sequence>
<dbReference type="OrthoDB" id="39147at10239"/>
<reference evidence="3" key="1">
    <citation type="submission" date="2015-04" db="EMBL/GenBank/DDBJ databases">
        <authorList>
            <person name="Sun Y."/>
            <person name="Li J."/>
            <person name="Shi H."/>
            <person name="Su S."/>
            <person name="Zhang Z."/>
        </authorList>
    </citation>
    <scope>NUCLEOTIDE SEQUENCE [LARGE SCALE GENOMIC DNA]</scope>
</reference>
<keyword evidence="1" id="KW-0472">Membrane</keyword>
<dbReference type="KEGG" id="vg:29123255"/>
<evidence type="ECO:0000256" key="1">
    <source>
        <dbReference type="SAM" id="Phobius"/>
    </source>
</evidence>
<evidence type="ECO:0000313" key="2">
    <source>
        <dbReference type="EMBL" id="AKG94452.1"/>
    </source>
</evidence>
<organism evidence="2 3">
    <name type="scientific">Enterococcus phage Ec-ZZ2</name>
    <dbReference type="NCBI Taxonomy" id="1647400"/>
    <lineage>
        <taxon>Viruses</taxon>
        <taxon>Duplodnaviria</taxon>
        <taxon>Heunggongvirae</taxon>
        <taxon>Uroviricota</taxon>
        <taxon>Caudoviricetes</taxon>
        <taxon>Efquatrovirus</taxon>
        <taxon>Efquatrovirus EcZZ2</taxon>
    </lineage>
</organism>
<keyword evidence="1" id="KW-1133">Transmembrane helix</keyword>
<dbReference type="GeneID" id="29123255"/>
<feature type="transmembrane region" description="Helical" evidence="1">
    <location>
        <begin position="37"/>
        <end position="57"/>
    </location>
</feature>
<keyword evidence="1" id="KW-0812">Transmembrane</keyword>
<gene>
    <name evidence="2" type="ORF">ZZ2_050</name>
</gene>
<protein>
    <submittedName>
        <fullName evidence="2">Uncharacterized protein</fullName>
    </submittedName>
</protein>
<dbReference type="Proteomes" id="UP000204463">
    <property type="component" value="Segment"/>
</dbReference>
<feature type="transmembrane region" description="Helical" evidence="1">
    <location>
        <begin position="7"/>
        <end position="31"/>
    </location>
</feature>
<dbReference type="EMBL" id="KR131750">
    <property type="protein sequence ID" value="AKG94452.1"/>
    <property type="molecule type" value="Genomic_DNA"/>
</dbReference>
<proteinExistence type="predicted"/>
<dbReference type="RefSeq" id="YP_009303749.1">
    <property type="nucleotide sequence ID" value="NC_031260.1"/>
</dbReference>
<accession>A0A139ZW10</accession>
<keyword evidence="3" id="KW-1185">Reference proteome</keyword>
<name>A0A139ZW10_9CAUD</name>